<protein>
    <submittedName>
        <fullName evidence="3">CHK kinase-like domain-containing protein</fullName>
    </submittedName>
</protein>
<reference evidence="3" key="1">
    <citation type="submission" date="2022-11" db="UniProtKB">
        <authorList>
            <consortium name="WormBaseParasite"/>
        </authorList>
    </citation>
    <scope>IDENTIFICATION</scope>
</reference>
<feature type="domain" description="CHK kinase-like" evidence="1">
    <location>
        <begin position="75"/>
        <end position="255"/>
    </location>
</feature>
<evidence type="ECO:0000313" key="3">
    <source>
        <dbReference type="WBParaSite" id="ACRNAN_Path_925.g3557.t1"/>
    </source>
</evidence>
<evidence type="ECO:0000313" key="2">
    <source>
        <dbReference type="Proteomes" id="UP000887540"/>
    </source>
</evidence>
<dbReference type="InterPro" id="IPR011009">
    <property type="entry name" value="Kinase-like_dom_sf"/>
</dbReference>
<dbReference type="WBParaSite" id="ACRNAN_Path_925.g3557.t1">
    <property type="protein sequence ID" value="ACRNAN_Path_925.g3557.t1"/>
    <property type="gene ID" value="ACRNAN_Path_925.g3557"/>
</dbReference>
<sequence>MWRKYKINMPVKCLPNLLNDQVSTTGLTHEWILTTLSKHDLTFDQTLSGNEVTSITAHDISVNQGYASKIYKICIFVNDQKDPVYKVVMKIPTMDCISELMDNMYTEEQKAQIKKIIKYLAAFHAFLLANEDKWKNLFTEIGFIDDEFKDMVKPTIDGVKKCCPGMFDEVFKRSDKLFNETAIADYTYRECCKDLGLPSLLQLGDLWTNNILWEKEKDGSIPGKILAFIDFQMAFEGMNEEEKVIHEAKVEKLKLRARLGLEDSIKVLKRIQPDWLTDGA</sequence>
<dbReference type="AlphaFoldDB" id="A0A914CDG5"/>
<evidence type="ECO:0000259" key="1">
    <source>
        <dbReference type="SMART" id="SM00587"/>
    </source>
</evidence>
<dbReference type="SMART" id="SM00587">
    <property type="entry name" value="CHK"/>
    <property type="match status" value="1"/>
</dbReference>
<dbReference type="Pfam" id="PF07914">
    <property type="entry name" value="DUF1679"/>
    <property type="match status" value="1"/>
</dbReference>
<dbReference type="PANTHER" id="PTHR23020">
    <property type="entry name" value="UNCHARACTERIZED NUCLEAR HORMONE RECEPTOR-RELATED"/>
    <property type="match status" value="1"/>
</dbReference>
<dbReference type="PANTHER" id="PTHR23020:SF41">
    <property type="entry name" value="AMINOGLYCOSIDE PHOSPHOTRANSFERASE DOMAIN-CONTAINING PROTEIN"/>
    <property type="match status" value="1"/>
</dbReference>
<keyword evidence="2" id="KW-1185">Reference proteome</keyword>
<organism evidence="2 3">
    <name type="scientific">Acrobeloides nanus</name>
    <dbReference type="NCBI Taxonomy" id="290746"/>
    <lineage>
        <taxon>Eukaryota</taxon>
        <taxon>Metazoa</taxon>
        <taxon>Ecdysozoa</taxon>
        <taxon>Nematoda</taxon>
        <taxon>Chromadorea</taxon>
        <taxon>Rhabditida</taxon>
        <taxon>Tylenchina</taxon>
        <taxon>Cephalobomorpha</taxon>
        <taxon>Cephaloboidea</taxon>
        <taxon>Cephalobidae</taxon>
        <taxon>Acrobeloides</taxon>
    </lineage>
</organism>
<dbReference type="InterPro" id="IPR015897">
    <property type="entry name" value="CHK_kinase-like"/>
</dbReference>
<accession>A0A914CDG5</accession>
<proteinExistence type="predicted"/>
<dbReference type="InterPro" id="IPR052961">
    <property type="entry name" value="Oxido-Kinase-like_Enzymes"/>
</dbReference>
<dbReference type="SUPFAM" id="SSF56112">
    <property type="entry name" value="Protein kinase-like (PK-like)"/>
    <property type="match status" value="1"/>
</dbReference>
<dbReference type="Proteomes" id="UP000887540">
    <property type="component" value="Unplaced"/>
</dbReference>
<name>A0A914CDG5_9BILA</name>
<dbReference type="InterPro" id="IPR012877">
    <property type="entry name" value="Dhs-27"/>
</dbReference>